<protein>
    <recommendedName>
        <fullName evidence="3">DUF4371 domain-containing protein</fullName>
    </recommendedName>
</protein>
<sequence length="270" mass="30309">MFKDWLQKGKFKNRKGHELAFCKICQCELLAHKSVLKKNLKTEKHVELMRVSVNQQNLPQFFENKSGLVNNIKRAEIKLVGFLATNNLPFTLMDTLCPLLKDVAPDSEILKGIATKRTKATIIMKLTTRKHFKLILSEKLSTPGSFFSLVLDETTDRSTTKQSALTVTFYNEDEKGVKTHFLDIIEIPSGTADSLYMCIQNCLKNHSIPLENFVGFSSDTTNVMVGKSHAVFSLLKDKNPATVCVKCSCHSIHLAAFKACLKLPISVEDL</sequence>
<organism evidence="1 2">
    <name type="scientific">Aphis glycines</name>
    <name type="common">Soybean aphid</name>
    <dbReference type="NCBI Taxonomy" id="307491"/>
    <lineage>
        <taxon>Eukaryota</taxon>
        <taxon>Metazoa</taxon>
        <taxon>Ecdysozoa</taxon>
        <taxon>Arthropoda</taxon>
        <taxon>Hexapoda</taxon>
        <taxon>Insecta</taxon>
        <taxon>Pterygota</taxon>
        <taxon>Neoptera</taxon>
        <taxon>Paraneoptera</taxon>
        <taxon>Hemiptera</taxon>
        <taxon>Sternorrhyncha</taxon>
        <taxon>Aphidomorpha</taxon>
        <taxon>Aphidoidea</taxon>
        <taxon>Aphididae</taxon>
        <taxon>Aphidini</taxon>
        <taxon>Aphis</taxon>
        <taxon>Aphis</taxon>
    </lineage>
</organism>
<reference evidence="1 2" key="1">
    <citation type="submission" date="2019-08" db="EMBL/GenBank/DDBJ databases">
        <title>The genome of the soybean aphid Biotype 1, its phylome, world population structure and adaptation to the North American continent.</title>
        <authorList>
            <person name="Giordano R."/>
            <person name="Donthu R.K."/>
            <person name="Hernandez A.G."/>
            <person name="Wright C.L."/>
            <person name="Zimin A.V."/>
        </authorList>
    </citation>
    <scope>NUCLEOTIDE SEQUENCE [LARGE SCALE GENOMIC DNA]</scope>
    <source>
        <tissue evidence="1">Whole aphids</tissue>
    </source>
</reference>
<dbReference type="Proteomes" id="UP000475862">
    <property type="component" value="Unassembled WGS sequence"/>
</dbReference>
<evidence type="ECO:0000313" key="1">
    <source>
        <dbReference type="EMBL" id="KAE9521374.1"/>
    </source>
</evidence>
<dbReference type="EMBL" id="VYZN01002959">
    <property type="protein sequence ID" value="KAE9521374.1"/>
    <property type="molecule type" value="Genomic_DNA"/>
</dbReference>
<evidence type="ECO:0008006" key="3">
    <source>
        <dbReference type="Google" id="ProtNLM"/>
    </source>
</evidence>
<accession>A0A6G0STS9</accession>
<proteinExistence type="predicted"/>
<evidence type="ECO:0000313" key="2">
    <source>
        <dbReference type="Proteomes" id="UP000475862"/>
    </source>
</evidence>
<gene>
    <name evidence="1" type="ORF">AGLY_018196</name>
</gene>
<comment type="caution">
    <text evidence="1">The sequence shown here is derived from an EMBL/GenBank/DDBJ whole genome shotgun (WGS) entry which is preliminary data.</text>
</comment>
<dbReference type="SUPFAM" id="SSF53098">
    <property type="entry name" value="Ribonuclease H-like"/>
    <property type="match status" value="1"/>
</dbReference>
<dbReference type="OrthoDB" id="6617543at2759"/>
<dbReference type="AlphaFoldDB" id="A0A6G0STS9"/>
<dbReference type="PANTHER" id="PTHR37162:SF1">
    <property type="entry name" value="BED-TYPE DOMAIN-CONTAINING PROTEIN"/>
    <property type="match status" value="1"/>
</dbReference>
<keyword evidence="2" id="KW-1185">Reference proteome</keyword>
<dbReference type="PANTHER" id="PTHR37162">
    <property type="entry name" value="HAT FAMILY DIMERISATION DOMAINCONTAINING PROTEIN-RELATED"/>
    <property type="match status" value="1"/>
</dbReference>
<dbReference type="InterPro" id="IPR012337">
    <property type="entry name" value="RNaseH-like_sf"/>
</dbReference>
<name>A0A6G0STS9_APHGL</name>